<keyword evidence="6 7" id="KW-0472">Membrane</keyword>
<dbReference type="InterPro" id="IPR000515">
    <property type="entry name" value="MetI-like"/>
</dbReference>
<feature type="transmembrane region" description="Helical" evidence="7">
    <location>
        <begin position="273"/>
        <end position="293"/>
    </location>
</feature>
<evidence type="ECO:0000256" key="2">
    <source>
        <dbReference type="ARBA" id="ARBA00022448"/>
    </source>
</evidence>
<dbReference type="RefSeq" id="WP_073588294.1">
    <property type="nucleotide sequence ID" value="NZ_FRFD01000004.1"/>
</dbReference>
<dbReference type="PANTHER" id="PTHR30193">
    <property type="entry name" value="ABC TRANSPORTER PERMEASE PROTEIN"/>
    <property type="match status" value="1"/>
</dbReference>
<dbReference type="AlphaFoldDB" id="A0A1M7Y590"/>
<keyword evidence="2 7" id="KW-0813">Transport</keyword>
<dbReference type="CDD" id="cd06261">
    <property type="entry name" value="TM_PBP2"/>
    <property type="match status" value="1"/>
</dbReference>
<feature type="transmembrane region" description="Helical" evidence="7">
    <location>
        <begin position="84"/>
        <end position="106"/>
    </location>
</feature>
<dbReference type="EMBL" id="FRFD01000004">
    <property type="protein sequence ID" value="SHO47608.1"/>
    <property type="molecule type" value="Genomic_DNA"/>
</dbReference>
<dbReference type="PROSITE" id="PS50928">
    <property type="entry name" value="ABC_TM1"/>
    <property type="match status" value="1"/>
</dbReference>
<protein>
    <submittedName>
        <fullName evidence="9">Carbohydrate ABC transporter membrane protein 1, CUT1 family (TC 3.A.1.1.-)</fullName>
    </submittedName>
</protein>
<evidence type="ECO:0000313" key="10">
    <source>
        <dbReference type="Proteomes" id="UP000184612"/>
    </source>
</evidence>
<dbReference type="SUPFAM" id="SSF161098">
    <property type="entry name" value="MetI-like"/>
    <property type="match status" value="1"/>
</dbReference>
<keyword evidence="5 7" id="KW-1133">Transmembrane helix</keyword>
<organism evidence="9 10">
    <name type="scientific">Anaerocolumna xylanovorans DSM 12503</name>
    <dbReference type="NCBI Taxonomy" id="1121345"/>
    <lineage>
        <taxon>Bacteria</taxon>
        <taxon>Bacillati</taxon>
        <taxon>Bacillota</taxon>
        <taxon>Clostridia</taxon>
        <taxon>Lachnospirales</taxon>
        <taxon>Lachnospiraceae</taxon>
        <taxon>Anaerocolumna</taxon>
    </lineage>
</organism>
<feature type="transmembrane region" description="Helical" evidence="7">
    <location>
        <begin position="166"/>
        <end position="190"/>
    </location>
</feature>
<keyword evidence="4 7" id="KW-0812">Transmembrane</keyword>
<evidence type="ECO:0000256" key="4">
    <source>
        <dbReference type="ARBA" id="ARBA00022692"/>
    </source>
</evidence>
<sequence>MQAETKTKKYNRQKRENRYGAMFVTPYICGFILFQGLPFLIAIGLAFTNVRYISKIHDAKFIGFGNFIKMFHDQTTMDALGRTALYSLLYVPLIMIIGFTMAYLVNKGIHFKNLVRSMFFLPYVANMVAVSVVFTLLLGPKGPFIKALLAIGVENPPFFLYDMKTALPTVVCIAVWKGVGLNLITYLAALQGVSGDLLEAAEIDGAGKIKRILHVIIPMVSPTTFFLLISSVITSLQNLTIIQVLTQGGPGQSTTVMSINIIRTAFTRFETGYASAQAVVMFVIVMVFTIIQWQGQKKWVNY</sequence>
<evidence type="ECO:0000256" key="1">
    <source>
        <dbReference type="ARBA" id="ARBA00004651"/>
    </source>
</evidence>
<comment type="similarity">
    <text evidence="7">Belongs to the binding-protein-dependent transport system permease family.</text>
</comment>
<evidence type="ECO:0000256" key="5">
    <source>
        <dbReference type="ARBA" id="ARBA00022989"/>
    </source>
</evidence>
<dbReference type="PANTHER" id="PTHR30193:SF37">
    <property type="entry name" value="INNER MEMBRANE ABC TRANSPORTER PERMEASE PROTEIN YCJO"/>
    <property type="match status" value="1"/>
</dbReference>
<evidence type="ECO:0000256" key="6">
    <source>
        <dbReference type="ARBA" id="ARBA00023136"/>
    </source>
</evidence>
<dbReference type="GO" id="GO:0005886">
    <property type="term" value="C:plasma membrane"/>
    <property type="evidence" value="ECO:0007669"/>
    <property type="project" value="UniProtKB-SubCell"/>
</dbReference>
<dbReference type="Pfam" id="PF00528">
    <property type="entry name" value="BPD_transp_1"/>
    <property type="match status" value="1"/>
</dbReference>
<dbReference type="Gene3D" id="1.10.3720.10">
    <property type="entry name" value="MetI-like"/>
    <property type="match status" value="1"/>
</dbReference>
<dbReference type="OrthoDB" id="367897at2"/>
<evidence type="ECO:0000259" key="8">
    <source>
        <dbReference type="PROSITE" id="PS50928"/>
    </source>
</evidence>
<evidence type="ECO:0000256" key="3">
    <source>
        <dbReference type="ARBA" id="ARBA00022475"/>
    </source>
</evidence>
<dbReference type="InterPro" id="IPR035906">
    <property type="entry name" value="MetI-like_sf"/>
</dbReference>
<keyword evidence="3" id="KW-1003">Cell membrane</keyword>
<dbReference type="STRING" id="1121345.SAMN02745217_01591"/>
<evidence type="ECO:0000313" key="9">
    <source>
        <dbReference type="EMBL" id="SHO47608.1"/>
    </source>
</evidence>
<comment type="subcellular location">
    <subcellularLocation>
        <location evidence="1 7">Cell membrane</location>
        <topology evidence="1 7">Multi-pass membrane protein</topology>
    </subcellularLocation>
</comment>
<feature type="transmembrane region" description="Helical" evidence="7">
    <location>
        <begin position="21"/>
        <end position="47"/>
    </location>
</feature>
<dbReference type="InterPro" id="IPR051393">
    <property type="entry name" value="ABC_transporter_permease"/>
</dbReference>
<reference evidence="9 10" key="1">
    <citation type="submission" date="2016-12" db="EMBL/GenBank/DDBJ databases">
        <authorList>
            <person name="Song W.-J."/>
            <person name="Kurnit D.M."/>
        </authorList>
    </citation>
    <scope>NUCLEOTIDE SEQUENCE [LARGE SCALE GENOMIC DNA]</scope>
    <source>
        <strain evidence="9 10">DSM 12503</strain>
    </source>
</reference>
<evidence type="ECO:0000256" key="7">
    <source>
        <dbReference type="RuleBase" id="RU363032"/>
    </source>
</evidence>
<dbReference type="GO" id="GO:0055085">
    <property type="term" value="P:transmembrane transport"/>
    <property type="evidence" value="ECO:0007669"/>
    <property type="project" value="InterPro"/>
</dbReference>
<name>A0A1M7Y590_9FIRM</name>
<proteinExistence type="inferred from homology"/>
<feature type="transmembrane region" description="Helical" evidence="7">
    <location>
        <begin position="118"/>
        <end position="139"/>
    </location>
</feature>
<feature type="domain" description="ABC transmembrane type-1" evidence="8">
    <location>
        <begin position="80"/>
        <end position="292"/>
    </location>
</feature>
<gene>
    <name evidence="9" type="ORF">SAMN02745217_01591</name>
</gene>
<feature type="transmembrane region" description="Helical" evidence="7">
    <location>
        <begin position="211"/>
        <end position="233"/>
    </location>
</feature>
<keyword evidence="10" id="KW-1185">Reference proteome</keyword>
<accession>A0A1M7Y590</accession>
<dbReference type="Proteomes" id="UP000184612">
    <property type="component" value="Unassembled WGS sequence"/>
</dbReference>